<dbReference type="PANTHER" id="PTHR46796">
    <property type="entry name" value="HTH-TYPE TRANSCRIPTIONAL ACTIVATOR RHAS-RELATED"/>
    <property type="match status" value="1"/>
</dbReference>
<comment type="caution">
    <text evidence="5">The sequence shown here is derived from an EMBL/GenBank/DDBJ whole genome shotgun (WGS) entry which is preliminary data.</text>
</comment>
<dbReference type="Gene3D" id="1.10.10.60">
    <property type="entry name" value="Homeodomain-like"/>
    <property type="match status" value="1"/>
</dbReference>
<keyword evidence="2" id="KW-0238">DNA-binding</keyword>
<proteinExistence type="predicted"/>
<organism evidence="5 6">
    <name type="scientific">Granulicella sibirica</name>
    <dbReference type="NCBI Taxonomy" id="2479048"/>
    <lineage>
        <taxon>Bacteria</taxon>
        <taxon>Pseudomonadati</taxon>
        <taxon>Acidobacteriota</taxon>
        <taxon>Terriglobia</taxon>
        <taxon>Terriglobales</taxon>
        <taxon>Acidobacteriaceae</taxon>
        <taxon>Granulicella</taxon>
    </lineage>
</organism>
<evidence type="ECO:0000313" key="6">
    <source>
        <dbReference type="Proteomes" id="UP000289437"/>
    </source>
</evidence>
<feature type="domain" description="HTH araC/xylS-type" evidence="4">
    <location>
        <begin position="159"/>
        <end position="260"/>
    </location>
</feature>
<dbReference type="PANTHER" id="PTHR46796:SF13">
    <property type="entry name" value="HTH-TYPE TRANSCRIPTIONAL ACTIVATOR RHAS"/>
    <property type="match status" value="1"/>
</dbReference>
<name>A0A4Q0SZF0_9BACT</name>
<dbReference type="SMART" id="SM00342">
    <property type="entry name" value="HTH_ARAC"/>
    <property type="match status" value="1"/>
</dbReference>
<evidence type="ECO:0000256" key="3">
    <source>
        <dbReference type="ARBA" id="ARBA00023163"/>
    </source>
</evidence>
<sequence length="289" mass="32554">MLQSFCKPAPGLQQFVRFYTQRQMRIDGPGVVHPVTARAVPMLEFELGEPINAFYHEERSLKKSPEVTLVGPQTHRRVDLLLRGALEHFVIMFQPDGLSRLFSVPMGELTDEDFDGHAVLGTAISEVYQRLGDCKTFEERVSFVDAFLLRRALTSSSHDAISVAANRILLRGGRVAVTDLADRAGLSTRQFQRRFMQQVGMRPKLFGRIARFEAALDGKARFAAKSWTDVAHQFGYHDQMHMVHDFGEFTGETPTKTLSQLKAVFSGRLLTARSTETSETDDGDPRVFF</sequence>
<dbReference type="RefSeq" id="WP_260734915.1">
    <property type="nucleotide sequence ID" value="NZ_RDSM01000004.1"/>
</dbReference>
<dbReference type="InterPro" id="IPR050204">
    <property type="entry name" value="AraC_XylS_family_regulators"/>
</dbReference>
<dbReference type="InterPro" id="IPR018060">
    <property type="entry name" value="HTH_AraC"/>
</dbReference>
<dbReference type="EMBL" id="RDSM01000004">
    <property type="protein sequence ID" value="RXH54456.1"/>
    <property type="molecule type" value="Genomic_DNA"/>
</dbReference>
<dbReference type="Pfam" id="PF12833">
    <property type="entry name" value="HTH_18"/>
    <property type="match status" value="1"/>
</dbReference>
<dbReference type="GO" id="GO:0003700">
    <property type="term" value="F:DNA-binding transcription factor activity"/>
    <property type="evidence" value="ECO:0007669"/>
    <property type="project" value="InterPro"/>
</dbReference>
<accession>A0A4Q0SZF0</accession>
<evidence type="ECO:0000256" key="1">
    <source>
        <dbReference type="ARBA" id="ARBA00023015"/>
    </source>
</evidence>
<dbReference type="PROSITE" id="PS01124">
    <property type="entry name" value="HTH_ARAC_FAMILY_2"/>
    <property type="match status" value="1"/>
</dbReference>
<dbReference type="InterPro" id="IPR046532">
    <property type="entry name" value="DUF6597"/>
</dbReference>
<evidence type="ECO:0000256" key="2">
    <source>
        <dbReference type="ARBA" id="ARBA00023125"/>
    </source>
</evidence>
<dbReference type="AlphaFoldDB" id="A0A4Q0SZF0"/>
<reference evidence="5 6" key="1">
    <citation type="submission" date="2018-11" db="EMBL/GenBank/DDBJ databases">
        <authorList>
            <person name="Mardanov A.V."/>
            <person name="Ravin N.V."/>
            <person name="Dedysh S.N."/>
        </authorList>
    </citation>
    <scope>NUCLEOTIDE SEQUENCE [LARGE SCALE GENOMIC DNA]</scope>
    <source>
        <strain evidence="5 6">AF10</strain>
    </source>
</reference>
<evidence type="ECO:0000313" key="5">
    <source>
        <dbReference type="EMBL" id="RXH54456.1"/>
    </source>
</evidence>
<protein>
    <submittedName>
        <fullName evidence="5">Transcriptional regulator, AraC family</fullName>
    </submittedName>
</protein>
<keyword evidence="1" id="KW-0805">Transcription regulation</keyword>
<evidence type="ECO:0000259" key="4">
    <source>
        <dbReference type="PROSITE" id="PS01124"/>
    </source>
</evidence>
<keyword evidence="3" id="KW-0804">Transcription</keyword>
<gene>
    <name evidence="5" type="ORF">GRAN_4752</name>
</gene>
<dbReference type="Pfam" id="PF20240">
    <property type="entry name" value="DUF6597"/>
    <property type="match status" value="1"/>
</dbReference>
<keyword evidence="6" id="KW-1185">Reference proteome</keyword>
<reference evidence="6" key="2">
    <citation type="submission" date="2019-02" db="EMBL/GenBank/DDBJ databases">
        <title>Granulicella sibirica sp. nov., a psychrotolerant acidobacterium isolated from an organic soil layer in forested tundra, West Siberia.</title>
        <authorList>
            <person name="Oshkin I.Y."/>
            <person name="Kulichevskaya I.S."/>
            <person name="Rijpstra W.I.C."/>
            <person name="Sinninghe Damste J.S."/>
            <person name="Rakitin A.L."/>
            <person name="Ravin N.V."/>
            <person name="Dedysh S.N."/>
        </authorList>
    </citation>
    <scope>NUCLEOTIDE SEQUENCE [LARGE SCALE GENOMIC DNA]</scope>
    <source>
        <strain evidence="6">AF10</strain>
    </source>
</reference>
<dbReference type="Proteomes" id="UP000289437">
    <property type="component" value="Unassembled WGS sequence"/>
</dbReference>
<dbReference type="GO" id="GO:0043565">
    <property type="term" value="F:sequence-specific DNA binding"/>
    <property type="evidence" value="ECO:0007669"/>
    <property type="project" value="InterPro"/>
</dbReference>